<dbReference type="EMBL" id="CAFBPQ010000034">
    <property type="protein sequence ID" value="CAB5027762.1"/>
    <property type="molecule type" value="Genomic_DNA"/>
</dbReference>
<keyword evidence="5" id="KW-0456">Lyase</keyword>
<accession>A0A6J7MZR3</accession>
<protein>
    <submittedName>
        <fullName evidence="11">Unannotated protein</fullName>
    </submittedName>
</protein>
<keyword evidence="3 8" id="KW-1133">Transmembrane helix</keyword>
<dbReference type="PANTHER" id="PTHR30518:SF2">
    <property type="entry name" value="ENDOLYTIC MUREIN TRANSGLYCOSYLASE"/>
    <property type="match status" value="1"/>
</dbReference>
<sequence>MSVTPPPRRGDPSPSRAPAKATRSELQAAHSRSSSRPRSDRRGRSLLALLIVVVLLIPLAVGALWLYHKVRPGPSASDTPSVTLAPDVTLLLPPGLTTAEIAARVGEIPGKDAAKFLAAVTSGTIRSRYQPADVSSLDGFLFPDTYFIGATESEESIVRRLVDRFDEIGDKINLGSATKMTPYQTVIAASLIQKEAKLAEDAPLISAVIGNRLADEMLLQIDATLCLIKGGCPPGPTNADKEIDSPYNTYKNIGLPPTPICSVTEASLLAAMNPSDVKYKFYVLSDANGKHAFATTLAEHDRNVAAARAKGLL</sequence>
<keyword evidence="6" id="KW-0961">Cell wall biogenesis/degradation</keyword>
<reference evidence="11" key="1">
    <citation type="submission" date="2020-05" db="EMBL/GenBank/DDBJ databases">
        <authorList>
            <person name="Chiriac C."/>
            <person name="Salcher M."/>
            <person name="Ghai R."/>
            <person name="Kavagutti S V."/>
        </authorList>
    </citation>
    <scope>NUCLEOTIDE SEQUENCE</scope>
</reference>
<evidence type="ECO:0000313" key="10">
    <source>
        <dbReference type="EMBL" id="CAB4911298.1"/>
    </source>
</evidence>
<evidence type="ECO:0000256" key="4">
    <source>
        <dbReference type="ARBA" id="ARBA00023136"/>
    </source>
</evidence>
<evidence type="ECO:0000256" key="6">
    <source>
        <dbReference type="ARBA" id="ARBA00023316"/>
    </source>
</evidence>
<proteinExistence type="predicted"/>
<feature type="transmembrane region" description="Helical" evidence="8">
    <location>
        <begin position="46"/>
        <end position="67"/>
    </location>
</feature>
<dbReference type="AlphaFoldDB" id="A0A6J7MZR3"/>
<dbReference type="EMBL" id="CAFBMM010000061">
    <property type="protein sequence ID" value="CAB4911298.1"/>
    <property type="molecule type" value="Genomic_DNA"/>
</dbReference>
<dbReference type="PANTHER" id="PTHR30518">
    <property type="entry name" value="ENDOLYTIC MUREIN TRANSGLYCOSYLASE"/>
    <property type="match status" value="1"/>
</dbReference>
<evidence type="ECO:0000313" key="12">
    <source>
        <dbReference type="EMBL" id="CAB5027762.1"/>
    </source>
</evidence>
<keyword evidence="4 8" id="KW-0472">Membrane</keyword>
<gene>
    <name evidence="9" type="ORF">UFOPK2683_00421</name>
    <name evidence="10" type="ORF">UFOPK3605_01132</name>
    <name evidence="11" type="ORF">UFOPK3897_01439</name>
    <name evidence="12" type="ORF">UFOPK4121_01083</name>
</gene>
<dbReference type="NCBIfam" id="TIGR00247">
    <property type="entry name" value="endolytic transglycosylase MltG"/>
    <property type="match status" value="1"/>
</dbReference>
<evidence type="ECO:0000313" key="9">
    <source>
        <dbReference type="EMBL" id="CAB4718289.1"/>
    </source>
</evidence>
<feature type="region of interest" description="Disordered" evidence="7">
    <location>
        <begin position="1"/>
        <end position="40"/>
    </location>
</feature>
<evidence type="ECO:0000256" key="1">
    <source>
        <dbReference type="ARBA" id="ARBA00022475"/>
    </source>
</evidence>
<keyword evidence="2 8" id="KW-0812">Transmembrane</keyword>
<organism evidence="11">
    <name type="scientific">freshwater metagenome</name>
    <dbReference type="NCBI Taxonomy" id="449393"/>
    <lineage>
        <taxon>unclassified sequences</taxon>
        <taxon>metagenomes</taxon>
        <taxon>ecological metagenomes</taxon>
    </lineage>
</organism>
<evidence type="ECO:0000256" key="7">
    <source>
        <dbReference type="SAM" id="MobiDB-lite"/>
    </source>
</evidence>
<evidence type="ECO:0000256" key="2">
    <source>
        <dbReference type="ARBA" id="ARBA00022692"/>
    </source>
</evidence>
<evidence type="ECO:0000256" key="8">
    <source>
        <dbReference type="SAM" id="Phobius"/>
    </source>
</evidence>
<dbReference type="EMBL" id="CAEZYK010000015">
    <property type="protein sequence ID" value="CAB4718289.1"/>
    <property type="molecule type" value="Genomic_DNA"/>
</dbReference>
<evidence type="ECO:0000256" key="3">
    <source>
        <dbReference type="ARBA" id="ARBA00022989"/>
    </source>
</evidence>
<name>A0A6J7MZR3_9ZZZZ</name>
<dbReference type="EMBL" id="CAFBOF010000047">
    <property type="protein sequence ID" value="CAB4986277.1"/>
    <property type="molecule type" value="Genomic_DNA"/>
</dbReference>
<keyword evidence="1" id="KW-1003">Cell membrane</keyword>
<evidence type="ECO:0000313" key="11">
    <source>
        <dbReference type="EMBL" id="CAB4986277.1"/>
    </source>
</evidence>
<evidence type="ECO:0000256" key="5">
    <source>
        <dbReference type="ARBA" id="ARBA00023239"/>
    </source>
</evidence>
<dbReference type="GO" id="GO:0016829">
    <property type="term" value="F:lyase activity"/>
    <property type="evidence" value="ECO:0007669"/>
    <property type="project" value="UniProtKB-KW"/>
</dbReference>
<dbReference type="InterPro" id="IPR003770">
    <property type="entry name" value="MLTG-like"/>
</dbReference>
<dbReference type="GO" id="GO:0071555">
    <property type="term" value="P:cell wall organization"/>
    <property type="evidence" value="ECO:0007669"/>
    <property type="project" value="UniProtKB-KW"/>
</dbReference>
<dbReference type="Gene3D" id="3.30.160.60">
    <property type="entry name" value="Classic Zinc Finger"/>
    <property type="match status" value="1"/>
</dbReference>
<dbReference type="Pfam" id="PF02618">
    <property type="entry name" value="YceG"/>
    <property type="match status" value="1"/>
</dbReference>